<feature type="transmembrane region" description="Helical" evidence="6">
    <location>
        <begin position="115"/>
        <end position="135"/>
    </location>
</feature>
<feature type="transmembrane region" description="Helical" evidence="6">
    <location>
        <begin position="307"/>
        <end position="325"/>
    </location>
</feature>
<dbReference type="InterPro" id="IPR020846">
    <property type="entry name" value="MFS_dom"/>
</dbReference>
<dbReference type="CDD" id="cd17319">
    <property type="entry name" value="MFS_ExuT_GudP_like"/>
    <property type="match status" value="1"/>
</dbReference>
<feature type="transmembrane region" description="Helical" evidence="6">
    <location>
        <begin position="331"/>
        <end position="353"/>
    </location>
</feature>
<comment type="caution">
    <text evidence="8">The sequence shown here is derived from an EMBL/GenBank/DDBJ whole genome shotgun (WGS) entry which is preliminary data.</text>
</comment>
<organism evidence="8 9">
    <name type="scientific">Tanticharoenia sakaeratensis NBRC 103193</name>
    <dbReference type="NCBI Taxonomy" id="1231623"/>
    <lineage>
        <taxon>Bacteria</taxon>
        <taxon>Pseudomonadati</taxon>
        <taxon>Pseudomonadota</taxon>
        <taxon>Alphaproteobacteria</taxon>
        <taxon>Acetobacterales</taxon>
        <taxon>Acetobacteraceae</taxon>
        <taxon>Tanticharoenia</taxon>
    </lineage>
</organism>
<evidence type="ECO:0000256" key="5">
    <source>
        <dbReference type="ARBA" id="ARBA00023136"/>
    </source>
</evidence>
<keyword evidence="3 6" id="KW-0812">Transmembrane</keyword>
<feature type="transmembrane region" description="Helical" evidence="6">
    <location>
        <begin position="174"/>
        <end position="193"/>
    </location>
</feature>
<dbReference type="Pfam" id="PF07690">
    <property type="entry name" value="MFS_1"/>
    <property type="match status" value="1"/>
</dbReference>
<sequence length="439" mass="47785">MSSQLISPSRRGPSRWLRIMPIVFITYSLAYLDRTNYGFGAAAGLNESLGISPNRAALLSSLFFLGYFAFQVPAASYARRHSPTKMIFGCILGWGVLASLTGVINSFWLLAADRFLLGSMESLIVPAMLILLTHWFSKDERSRANTYLILGNPATVLWMSVITGYLIAQFGWRDVFIIEGLPSVLWAFVWLATMSDGPKQARWLSDEDRAELDALLNREQRDIAPASTGIWATLADRRVMSLSLQLLLWSVTAYGFIMWLPDIIHHGGAQSMGHTGLLAAGPYAGSIVLMIAVSIISDRFHIRKHIVWPLLLASALFFLISFLVAGQSFAVAYACMVIGCACMQAPLGPFFAIPADILPRETAGVAMGIINSAGALGGFLGSWIIGYIQARTHSLGASFAAMSLFIFAAAVLMALFDGRPSGHRHKTRALPPAHPVSLS</sequence>
<dbReference type="AlphaFoldDB" id="A0A0D6MLA9"/>
<dbReference type="GO" id="GO:0022857">
    <property type="term" value="F:transmembrane transporter activity"/>
    <property type="evidence" value="ECO:0007669"/>
    <property type="project" value="InterPro"/>
</dbReference>
<evidence type="ECO:0000259" key="7">
    <source>
        <dbReference type="PROSITE" id="PS50850"/>
    </source>
</evidence>
<dbReference type="Proteomes" id="UP000032679">
    <property type="component" value="Unassembled WGS sequence"/>
</dbReference>
<accession>A0A0D6MLA9</accession>
<dbReference type="SUPFAM" id="SSF103473">
    <property type="entry name" value="MFS general substrate transporter"/>
    <property type="match status" value="1"/>
</dbReference>
<evidence type="ECO:0000313" key="9">
    <source>
        <dbReference type="Proteomes" id="UP000032679"/>
    </source>
</evidence>
<dbReference type="EMBL" id="BALE01000015">
    <property type="protein sequence ID" value="GAN54078.1"/>
    <property type="molecule type" value="Genomic_DNA"/>
</dbReference>
<evidence type="ECO:0000256" key="2">
    <source>
        <dbReference type="ARBA" id="ARBA00022448"/>
    </source>
</evidence>
<feature type="transmembrane region" description="Helical" evidence="6">
    <location>
        <begin position="147"/>
        <end position="168"/>
    </location>
</feature>
<dbReference type="PANTHER" id="PTHR43791">
    <property type="entry name" value="PERMEASE-RELATED"/>
    <property type="match status" value="1"/>
</dbReference>
<evidence type="ECO:0000256" key="6">
    <source>
        <dbReference type="SAM" id="Phobius"/>
    </source>
</evidence>
<evidence type="ECO:0000313" key="8">
    <source>
        <dbReference type="EMBL" id="GAN54078.1"/>
    </source>
</evidence>
<evidence type="ECO:0000256" key="3">
    <source>
        <dbReference type="ARBA" id="ARBA00022692"/>
    </source>
</evidence>
<feature type="transmembrane region" description="Helical" evidence="6">
    <location>
        <begin position="394"/>
        <end position="416"/>
    </location>
</feature>
<feature type="transmembrane region" description="Helical" evidence="6">
    <location>
        <begin position="365"/>
        <end position="388"/>
    </location>
</feature>
<dbReference type="STRING" id="1231623.Tasa_015_067"/>
<dbReference type="InterPro" id="IPR011701">
    <property type="entry name" value="MFS"/>
</dbReference>
<dbReference type="GO" id="GO:0005886">
    <property type="term" value="C:plasma membrane"/>
    <property type="evidence" value="ECO:0007669"/>
    <property type="project" value="TreeGrafter"/>
</dbReference>
<evidence type="ECO:0000256" key="4">
    <source>
        <dbReference type="ARBA" id="ARBA00022989"/>
    </source>
</evidence>
<feature type="domain" description="Major facilitator superfamily (MFS) profile" evidence="7">
    <location>
        <begin position="19"/>
        <end position="421"/>
    </location>
</feature>
<feature type="transmembrane region" description="Helical" evidence="6">
    <location>
        <begin position="246"/>
        <end position="264"/>
    </location>
</feature>
<gene>
    <name evidence="8" type="ORF">Tasa_015_067</name>
</gene>
<dbReference type="PANTHER" id="PTHR43791:SF100">
    <property type="entry name" value="SUGAR TRANSPORTER"/>
    <property type="match status" value="1"/>
</dbReference>
<dbReference type="PROSITE" id="PS50850">
    <property type="entry name" value="MFS"/>
    <property type="match status" value="1"/>
</dbReference>
<keyword evidence="4 6" id="KW-1133">Transmembrane helix</keyword>
<keyword evidence="9" id="KW-1185">Reference proteome</keyword>
<feature type="transmembrane region" description="Helical" evidence="6">
    <location>
        <begin position="86"/>
        <end position="109"/>
    </location>
</feature>
<feature type="transmembrane region" description="Helical" evidence="6">
    <location>
        <begin position="16"/>
        <end position="32"/>
    </location>
</feature>
<keyword evidence="5 6" id="KW-0472">Membrane</keyword>
<reference evidence="8 9" key="1">
    <citation type="submission" date="2012-10" db="EMBL/GenBank/DDBJ databases">
        <title>Genome sequencing of Tanticharoenia sakaeratensis NBRC 103193.</title>
        <authorList>
            <person name="Azuma Y."/>
            <person name="Hadano H."/>
            <person name="Hirakawa H."/>
            <person name="Matsushita K."/>
        </authorList>
    </citation>
    <scope>NUCLEOTIDE SEQUENCE [LARGE SCALE GENOMIC DNA]</scope>
    <source>
        <strain evidence="8 9">NBRC 103193</strain>
    </source>
</reference>
<keyword evidence="2" id="KW-0813">Transport</keyword>
<dbReference type="OrthoDB" id="9773957at2"/>
<feature type="transmembrane region" description="Helical" evidence="6">
    <location>
        <begin position="276"/>
        <end position="295"/>
    </location>
</feature>
<name>A0A0D6MLA9_9PROT</name>
<evidence type="ECO:0000256" key="1">
    <source>
        <dbReference type="ARBA" id="ARBA00004141"/>
    </source>
</evidence>
<protein>
    <submittedName>
        <fullName evidence="8">Major facilitator superfamily MFS_1</fullName>
    </submittedName>
</protein>
<dbReference type="Gene3D" id="1.20.1250.20">
    <property type="entry name" value="MFS general substrate transporter like domains"/>
    <property type="match status" value="2"/>
</dbReference>
<dbReference type="InterPro" id="IPR036259">
    <property type="entry name" value="MFS_trans_sf"/>
</dbReference>
<comment type="subcellular location">
    <subcellularLocation>
        <location evidence="1">Membrane</location>
        <topology evidence="1">Multi-pass membrane protein</topology>
    </subcellularLocation>
</comment>
<proteinExistence type="predicted"/>